<keyword evidence="20" id="KW-1185">Reference proteome</keyword>
<evidence type="ECO:0000256" key="16">
    <source>
        <dbReference type="PIRSR" id="PIRSR006769-2"/>
    </source>
</evidence>
<comment type="catalytic activity">
    <reaction evidence="12 14">
        <text>5-amino-6-(5-phospho-D-ribitylamino)uracil + NADP(+) = 5-amino-6-(5-phospho-D-ribosylamino)uracil + NADPH + H(+)</text>
        <dbReference type="Rhea" id="RHEA:17845"/>
        <dbReference type="ChEBI" id="CHEBI:15378"/>
        <dbReference type="ChEBI" id="CHEBI:57783"/>
        <dbReference type="ChEBI" id="CHEBI:58349"/>
        <dbReference type="ChEBI" id="CHEBI:58421"/>
        <dbReference type="ChEBI" id="CHEBI:58453"/>
        <dbReference type="EC" id="1.1.1.193"/>
    </reaction>
</comment>
<comment type="catalytic activity">
    <reaction evidence="13 14">
        <text>2,5-diamino-6-hydroxy-4-(5-phosphoribosylamino)-pyrimidine + H2O + H(+) = 5-amino-6-(5-phospho-D-ribosylamino)uracil + NH4(+)</text>
        <dbReference type="Rhea" id="RHEA:21868"/>
        <dbReference type="ChEBI" id="CHEBI:15377"/>
        <dbReference type="ChEBI" id="CHEBI:15378"/>
        <dbReference type="ChEBI" id="CHEBI:28938"/>
        <dbReference type="ChEBI" id="CHEBI:58453"/>
        <dbReference type="ChEBI" id="CHEBI:58614"/>
        <dbReference type="EC" id="3.5.4.26"/>
    </reaction>
</comment>
<dbReference type="PANTHER" id="PTHR38011">
    <property type="entry name" value="DIHYDROFOLATE REDUCTASE FAMILY PROTEIN (AFU_ORTHOLOGUE AFUA_8G06820)"/>
    <property type="match status" value="1"/>
</dbReference>
<dbReference type="GO" id="GO:0008703">
    <property type="term" value="F:5-amino-6-(5-phosphoribosylamino)uracil reductase activity"/>
    <property type="evidence" value="ECO:0007669"/>
    <property type="project" value="UniProtKB-EC"/>
</dbReference>
<evidence type="ECO:0000256" key="12">
    <source>
        <dbReference type="ARBA" id="ARBA00049861"/>
    </source>
</evidence>
<comment type="cofactor">
    <cofactor evidence="14 17">
        <name>Zn(2+)</name>
        <dbReference type="ChEBI" id="CHEBI:29105"/>
    </cofactor>
    <text evidence="14 17">Binds 1 zinc ion.</text>
</comment>
<feature type="domain" description="CMP/dCMP-type deaminase" evidence="18">
    <location>
        <begin position="3"/>
        <end position="125"/>
    </location>
</feature>
<feature type="binding site" evidence="16">
    <location>
        <position position="203"/>
    </location>
    <ligand>
        <name>substrate</name>
    </ligand>
</feature>
<dbReference type="PIRSF" id="PIRSF006769">
    <property type="entry name" value="RibD"/>
    <property type="match status" value="1"/>
</dbReference>
<evidence type="ECO:0000256" key="1">
    <source>
        <dbReference type="ARBA" id="ARBA00002151"/>
    </source>
</evidence>
<evidence type="ECO:0000256" key="15">
    <source>
        <dbReference type="PIRSR" id="PIRSR006769-1"/>
    </source>
</evidence>
<comment type="function">
    <text evidence="1 14">Converts 2,5-diamino-6-(ribosylamino)-4(3h)-pyrimidinone 5'-phosphate into 5-amino-6-(ribosylamino)-2,4(1h,3h)-pyrimidinedione 5'-phosphate.</text>
</comment>
<feature type="binding site" evidence="16">
    <location>
        <position position="187"/>
    </location>
    <ligand>
        <name>substrate</name>
    </ligand>
</feature>
<feature type="binding site" evidence="16">
    <location>
        <position position="171"/>
    </location>
    <ligand>
        <name>substrate</name>
    </ligand>
</feature>
<dbReference type="PROSITE" id="PS00903">
    <property type="entry name" value="CYT_DCMP_DEAMINASES_1"/>
    <property type="match status" value="1"/>
</dbReference>
<feature type="binding site" evidence="16">
    <location>
        <position position="173"/>
    </location>
    <ligand>
        <name>NADP(+)</name>
        <dbReference type="ChEBI" id="CHEBI:58349"/>
    </ligand>
</feature>
<evidence type="ECO:0000256" key="3">
    <source>
        <dbReference type="ARBA" id="ARBA00004910"/>
    </source>
</evidence>
<dbReference type="EC" id="1.1.1.193" evidence="14"/>
<feature type="binding site" evidence="16">
    <location>
        <position position="157"/>
    </location>
    <ligand>
        <name>NADP(+)</name>
        <dbReference type="ChEBI" id="CHEBI:58349"/>
    </ligand>
</feature>
<dbReference type="PROSITE" id="PS51747">
    <property type="entry name" value="CYT_DCMP_DEAMINASES_2"/>
    <property type="match status" value="1"/>
</dbReference>
<dbReference type="InterPro" id="IPR004794">
    <property type="entry name" value="Eubact_RibD"/>
</dbReference>
<evidence type="ECO:0000256" key="13">
    <source>
        <dbReference type="ARBA" id="ARBA00049886"/>
    </source>
</evidence>
<dbReference type="InterPro" id="IPR016193">
    <property type="entry name" value="Cytidine_deaminase-like"/>
</dbReference>
<keyword evidence="7 14" id="KW-0479">Metal-binding</keyword>
<feature type="binding site" evidence="16">
    <location>
        <position position="228"/>
    </location>
    <ligand>
        <name>NADP(+)</name>
        <dbReference type="ChEBI" id="CHEBI:58349"/>
    </ligand>
</feature>
<comment type="pathway">
    <text evidence="3 14">Cofactor biosynthesis; riboflavin biosynthesis; 5-amino-6-(D-ribitylamino)uracil from GTP: step 3/4.</text>
</comment>
<evidence type="ECO:0000256" key="6">
    <source>
        <dbReference type="ARBA" id="ARBA00022619"/>
    </source>
</evidence>
<feature type="binding site" evidence="16">
    <location>
        <position position="207"/>
    </location>
    <ligand>
        <name>substrate</name>
    </ligand>
</feature>
<evidence type="ECO:0000256" key="2">
    <source>
        <dbReference type="ARBA" id="ARBA00004882"/>
    </source>
</evidence>
<sequence length="335" mass="35227">MRVNLHEAMRRAVEASEQARGRTSPNPPVGAVVLDVAGTIAGVGATQPPGGPHAEVMALREAGERAFGGTLVVTLEPCDHQGRTPPCSKAVIEAGIAQVHYAVDDPMALASGGARTLRRAGVVVTTWHDPSAVARGPLRSWLHRQRTGRPHITYKYAASLDGRCAAEDGSSQWISGSASRARDRLERSRIDAIIVGTGTVLADDPWLTARLPDGSLADHQPARVVVGTRELPPAARVLDDAAPTILVRSREISAVLDALGDRTDVVLEGGPHLAGAFFQAGYIDRITAYVAPMILGAGTPAVVGAGVGNIDQAHRFDCESVEMLGEDVLISLVPR</sequence>
<dbReference type="InterPro" id="IPR002734">
    <property type="entry name" value="RibDG_C"/>
</dbReference>
<evidence type="ECO:0000256" key="8">
    <source>
        <dbReference type="ARBA" id="ARBA00022833"/>
    </source>
</evidence>
<name>A0A927PLB7_9ACTN</name>
<evidence type="ECO:0000256" key="14">
    <source>
        <dbReference type="PIRNR" id="PIRNR006769"/>
    </source>
</evidence>
<dbReference type="GO" id="GO:0008270">
    <property type="term" value="F:zinc ion binding"/>
    <property type="evidence" value="ECO:0007669"/>
    <property type="project" value="InterPro"/>
</dbReference>
<dbReference type="RefSeq" id="WP_192037729.1">
    <property type="nucleotide sequence ID" value="NZ_JACYWE010000001.1"/>
</dbReference>
<evidence type="ECO:0000256" key="10">
    <source>
        <dbReference type="ARBA" id="ARBA00023002"/>
    </source>
</evidence>
<feature type="binding site" evidence="17">
    <location>
        <position position="78"/>
    </location>
    <ligand>
        <name>Zn(2+)</name>
        <dbReference type="ChEBI" id="CHEBI:29105"/>
        <note>catalytic</note>
    </ligand>
</feature>
<proteinExistence type="inferred from homology"/>
<dbReference type="CDD" id="cd01284">
    <property type="entry name" value="Riboflavin_deaminase-reductase"/>
    <property type="match status" value="1"/>
</dbReference>
<dbReference type="PANTHER" id="PTHR38011:SF7">
    <property type="entry name" value="2,5-DIAMINO-6-RIBOSYLAMINO-4(3H)-PYRIMIDINONE 5'-PHOSPHATE REDUCTASE"/>
    <property type="match status" value="1"/>
</dbReference>
<feature type="binding site" evidence="16">
    <location>
        <begin position="270"/>
        <end position="276"/>
    </location>
    <ligand>
        <name>NADP(+)</name>
        <dbReference type="ChEBI" id="CHEBI:58349"/>
    </ligand>
</feature>
<keyword evidence="8 14" id="KW-0862">Zinc</keyword>
<evidence type="ECO:0000256" key="4">
    <source>
        <dbReference type="ARBA" id="ARBA00005259"/>
    </source>
</evidence>
<evidence type="ECO:0000256" key="7">
    <source>
        <dbReference type="ARBA" id="ARBA00022723"/>
    </source>
</evidence>
<protein>
    <recommendedName>
        <fullName evidence="14">Riboflavin biosynthesis protein RibD</fullName>
    </recommendedName>
    <domain>
        <recommendedName>
            <fullName evidence="14">Diaminohydroxyphosphoribosylaminopyrimidine deaminase</fullName>
            <shortName evidence="14">DRAP deaminase</shortName>
            <ecNumber evidence="14">3.5.4.26</ecNumber>
        </recommendedName>
        <alternativeName>
            <fullName evidence="14">Riboflavin-specific deaminase</fullName>
        </alternativeName>
    </domain>
    <domain>
        <recommendedName>
            <fullName evidence="14">5-amino-6-(5-phosphoribosylamino)uracil reductase</fullName>
            <ecNumber evidence="14">1.1.1.193</ecNumber>
        </recommendedName>
        <alternativeName>
            <fullName evidence="14">HTP reductase</fullName>
        </alternativeName>
    </domain>
</protein>
<dbReference type="Proteomes" id="UP000642993">
    <property type="component" value="Unassembled WGS sequence"/>
</dbReference>
<keyword evidence="11" id="KW-0511">Multifunctional enzyme</keyword>
<dbReference type="GO" id="GO:0008835">
    <property type="term" value="F:diaminohydroxyphosphoribosylaminopyrimidine deaminase activity"/>
    <property type="evidence" value="ECO:0007669"/>
    <property type="project" value="UniProtKB-EC"/>
</dbReference>
<evidence type="ECO:0000256" key="5">
    <source>
        <dbReference type="ARBA" id="ARBA00007417"/>
    </source>
</evidence>
<dbReference type="InterPro" id="IPR024072">
    <property type="entry name" value="DHFR-like_dom_sf"/>
</dbReference>
<dbReference type="Pfam" id="PF00383">
    <property type="entry name" value="dCMP_cyt_deam_1"/>
    <property type="match status" value="1"/>
</dbReference>
<comment type="similarity">
    <text evidence="4 14">In the N-terminal section; belongs to the cytidine and deoxycytidylate deaminase family.</text>
</comment>
<comment type="caution">
    <text evidence="19">The sequence shown here is derived from an EMBL/GenBank/DDBJ whole genome shotgun (WGS) entry which is preliminary data.</text>
</comment>
<gene>
    <name evidence="19" type="primary">ribD</name>
    <name evidence="19" type="ORF">HT102_02010</name>
</gene>
<dbReference type="NCBIfam" id="TIGR00326">
    <property type="entry name" value="eubact_ribD"/>
    <property type="match status" value="1"/>
</dbReference>
<keyword evidence="9 14" id="KW-0521">NADP</keyword>
<dbReference type="GO" id="GO:0009231">
    <property type="term" value="P:riboflavin biosynthetic process"/>
    <property type="evidence" value="ECO:0007669"/>
    <property type="project" value="UniProtKB-KW"/>
</dbReference>
<keyword evidence="10 14" id="KW-0560">Oxidoreductase</keyword>
<evidence type="ECO:0000259" key="18">
    <source>
        <dbReference type="PROSITE" id="PS51747"/>
    </source>
</evidence>
<dbReference type="SUPFAM" id="SSF53927">
    <property type="entry name" value="Cytidine deaminase-like"/>
    <property type="match status" value="1"/>
</dbReference>
<evidence type="ECO:0000256" key="17">
    <source>
        <dbReference type="PIRSR" id="PIRSR006769-3"/>
    </source>
</evidence>
<dbReference type="Gene3D" id="3.40.140.10">
    <property type="entry name" value="Cytidine Deaminase, domain 2"/>
    <property type="match status" value="1"/>
</dbReference>
<dbReference type="Pfam" id="PF01872">
    <property type="entry name" value="RibD_C"/>
    <property type="match status" value="1"/>
</dbReference>
<keyword evidence="6 14" id="KW-0686">Riboflavin biosynthesis</keyword>
<feature type="binding site" evidence="16">
    <location>
        <position position="210"/>
    </location>
    <ligand>
        <name>substrate</name>
    </ligand>
</feature>
<evidence type="ECO:0000313" key="19">
    <source>
        <dbReference type="EMBL" id="MBD8505266.1"/>
    </source>
</evidence>
<accession>A0A927PLB7</accession>
<dbReference type="Gene3D" id="3.40.430.10">
    <property type="entry name" value="Dihydrofolate Reductase, subunit A"/>
    <property type="match status" value="1"/>
</dbReference>
<dbReference type="AlphaFoldDB" id="A0A927PLB7"/>
<evidence type="ECO:0000313" key="20">
    <source>
        <dbReference type="Proteomes" id="UP000642993"/>
    </source>
</evidence>
<feature type="binding site" evidence="17">
    <location>
        <position position="53"/>
    </location>
    <ligand>
        <name>Zn(2+)</name>
        <dbReference type="ChEBI" id="CHEBI:29105"/>
        <note>catalytic</note>
    </ligand>
</feature>
<evidence type="ECO:0000256" key="9">
    <source>
        <dbReference type="ARBA" id="ARBA00022857"/>
    </source>
</evidence>
<dbReference type="InterPro" id="IPR050765">
    <property type="entry name" value="Riboflavin_Biosynth_HTPR"/>
</dbReference>
<reference evidence="19" key="1">
    <citation type="submission" date="2020-09" db="EMBL/GenBank/DDBJ databases">
        <title>Hoyosella lacisalsi sp. nov., a halotolerant actinobacterium isolated from soil of Lake Gudzhirganskoe.</title>
        <authorList>
            <person name="Yang Q."/>
            <person name="Guo P.Y."/>
            <person name="Liu S.W."/>
            <person name="Li F.N."/>
            <person name="Sun C.H."/>
        </authorList>
    </citation>
    <scope>NUCLEOTIDE SEQUENCE</scope>
    <source>
        <strain evidence="19">G463</strain>
    </source>
</reference>
<evidence type="ECO:0000256" key="11">
    <source>
        <dbReference type="ARBA" id="ARBA00023268"/>
    </source>
</evidence>
<dbReference type="InterPro" id="IPR016192">
    <property type="entry name" value="APOBEC/CMP_deaminase_Zn-bd"/>
</dbReference>
<keyword evidence="14 19" id="KW-0378">Hydrolase</keyword>
<dbReference type="EC" id="3.5.4.26" evidence="14"/>
<feature type="binding site" evidence="17">
    <location>
        <position position="87"/>
    </location>
    <ligand>
        <name>Zn(2+)</name>
        <dbReference type="ChEBI" id="CHEBI:29105"/>
        <note>catalytic</note>
    </ligand>
</feature>
<dbReference type="InterPro" id="IPR002125">
    <property type="entry name" value="CMP_dCMP_dom"/>
</dbReference>
<dbReference type="SUPFAM" id="SSF53597">
    <property type="entry name" value="Dihydrofolate reductase-like"/>
    <property type="match status" value="1"/>
</dbReference>
<feature type="binding site" evidence="16">
    <location>
        <position position="199"/>
    </location>
    <ligand>
        <name>NADP(+)</name>
        <dbReference type="ChEBI" id="CHEBI:58349"/>
    </ligand>
</feature>
<dbReference type="EMBL" id="JACYWE010000001">
    <property type="protein sequence ID" value="MBD8505266.1"/>
    <property type="molecule type" value="Genomic_DNA"/>
</dbReference>
<feature type="binding site" evidence="16">
    <location>
        <position position="268"/>
    </location>
    <ligand>
        <name>substrate</name>
    </ligand>
</feature>
<feature type="active site" description="Proton donor" evidence="15">
    <location>
        <position position="55"/>
    </location>
</feature>
<comment type="pathway">
    <text evidence="2 14">Cofactor biosynthesis; riboflavin biosynthesis; 5-amino-6-(D-ribitylamino)uracil from GTP: step 2/4.</text>
</comment>
<organism evidence="19 20">
    <name type="scientific">Lolliginicoccus lacisalsi</name>
    <dbReference type="NCBI Taxonomy" id="2742202"/>
    <lineage>
        <taxon>Bacteria</taxon>
        <taxon>Bacillati</taxon>
        <taxon>Actinomycetota</taxon>
        <taxon>Actinomycetes</taxon>
        <taxon>Mycobacteriales</taxon>
        <taxon>Hoyosellaceae</taxon>
        <taxon>Lolliginicoccus</taxon>
    </lineage>
</organism>
<comment type="similarity">
    <text evidence="5 14">In the C-terminal section; belongs to the HTP reductase family.</text>
</comment>